<dbReference type="InterPro" id="IPR001995">
    <property type="entry name" value="Peptidase_A2_cat"/>
</dbReference>
<dbReference type="InterPro" id="IPR021109">
    <property type="entry name" value="Peptidase_aspartic_dom_sf"/>
</dbReference>
<reference evidence="3" key="1">
    <citation type="journal article" date="2008" name="Nat. Genet.">
        <title>The Pristionchus pacificus genome provides a unique perspective on nematode lifestyle and parasitism.</title>
        <authorList>
            <person name="Dieterich C."/>
            <person name="Clifton S.W."/>
            <person name="Schuster L.N."/>
            <person name="Chinwalla A."/>
            <person name="Delehaunty K."/>
            <person name="Dinkelacker I."/>
            <person name="Fulton L."/>
            <person name="Fulton R."/>
            <person name="Godfrey J."/>
            <person name="Minx P."/>
            <person name="Mitreva M."/>
            <person name="Roeseler W."/>
            <person name="Tian H."/>
            <person name="Witte H."/>
            <person name="Yang S.P."/>
            <person name="Wilson R.K."/>
            <person name="Sommer R.J."/>
        </authorList>
    </citation>
    <scope>NUCLEOTIDE SEQUENCE [LARGE SCALE GENOMIC DNA]</scope>
    <source>
        <strain evidence="3">PS312</strain>
    </source>
</reference>
<protein>
    <submittedName>
        <fullName evidence="2">Peptidase A2 domain-containing protein</fullName>
    </submittedName>
</protein>
<dbReference type="Gene3D" id="3.30.420.10">
    <property type="entry name" value="Ribonuclease H-like superfamily/Ribonuclease H"/>
    <property type="match status" value="1"/>
</dbReference>
<evidence type="ECO:0000256" key="1">
    <source>
        <dbReference type="SAM" id="MobiDB-lite"/>
    </source>
</evidence>
<dbReference type="Pfam" id="PF18701">
    <property type="entry name" value="DUF5641"/>
    <property type="match status" value="1"/>
</dbReference>
<dbReference type="InterPro" id="IPR036397">
    <property type="entry name" value="RNaseH_sf"/>
</dbReference>
<dbReference type="Gene3D" id="2.40.70.10">
    <property type="entry name" value="Acid Proteases"/>
    <property type="match status" value="1"/>
</dbReference>
<reference evidence="2" key="2">
    <citation type="submission" date="2022-06" db="UniProtKB">
        <authorList>
            <consortium name="EnsemblMetazoa"/>
        </authorList>
    </citation>
    <scope>IDENTIFICATION</scope>
    <source>
        <strain evidence="2">PS312</strain>
    </source>
</reference>
<dbReference type="Proteomes" id="UP000005239">
    <property type="component" value="Unassembled WGS sequence"/>
</dbReference>
<gene>
    <name evidence="2" type="primary">WBGene00273458</name>
</gene>
<name>A0A2A6B5J0_PRIPA</name>
<evidence type="ECO:0000313" key="3">
    <source>
        <dbReference type="Proteomes" id="UP000005239"/>
    </source>
</evidence>
<dbReference type="Pfam" id="PF05380">
    <property type="entry name" value="Peptidase_A17"/>
    <property type="match status" value="1"/>
</dbReference>
<keyword evidence="3" id="KW-1185">Reference proteome</keyword>
<dbReference type="PANTHER" id="PTHR22955">
    <property type="entry name" value="RETROTRANSPOSON"/>
    <property type="match status" value="1"/>
</dbReference>
<organism evidence="2 3">
    <name type="scientific">Pristionchus pacificus</name>
    <name type="common">Parasitic nematode worm</name>
    <dbReference type="NCBI Taxonomy" id="54126"/>
    <lineage>
        <taxon>Eukaryota</taxon>
        <taxon>Metazoa</taxon>
        <taxon>Ecdysozoa</taxon>
        <taxon>Nematoda</taxon>
        <taxon>Chromadorea</taxon>
        <taxon>Rhabditida</taxon>
        <taxon>Rhabditina</taxon>
        <taxon>Diplogasteromorpha</taxon>
        <taxon>Diplogasteroidea</taxon>
        <taxon>Neodiplogasteridae</taxon>
        <taxon>Pristionchus</taxon>
    </lineage>
</organism>
<dbReference type="OrthoDB" id="5920214at2759"/>
<dbReference type="PANTHER" id="PTHR22955:SF65">
    <property type="entry name" value="INTEGRASE CATALYTIC DOMAIN-CONTAINING PROTEIN"/>
    <property type="match status" value="1"/>
</dbReference>
<dbReference type="InterPro" id="IPR005312">
    <property type="entry name" value="DUF1759"/>
</dbReference>
<accession>A0A8R1UP36</accession>
<dbReference type="GO" id="GO:0006508">
    <property type="term" value="P:proteolysis"/>
    <property type="evidence" value="ECO:0007669"/>
    <property type="project" value="InterPro"/>
</dbReference>
<dbReference type="Pfam" id="PF03564">
    <property type="entry name" value="DUF1759"/>
    <property type="match status" value="1"/>
</dbReference>
<dbReference type="EnsemblMetazoa" id="PPA35089.1">
    <property type="protein sequence ID" value="PPA35089.1"/>
    <property type="gene ID" value="WBGene00273458"/>
</dbReference>
<evidence type="ECO:0000313" key="2">
    <source>
        <dbReference type="EnsemblMetazoa" id="PPA35089.1"/>
    </source>
</evidence>
<feature type="compositionally biased region" description="Basic and acidic residues" evidence="1">
    <location>
        <begin position="1548"/>
        <end position="1557"/>
    </location>
</feature>
<dbReference type="GO" id="GO:0004190">
    <property type="term" value="F:aspartic-type endopeptidase activity"/>
    <property type="evidence" value="ECO:0007669"/>
    <property type="project" value="InterPro"/>
</dbReference>
<sequence>MTSLFAPQYERIHALHSQIRQSASDFHSLISSCSEFKDHADHESKDNMLRTAFSGLRTTVQSFDDAMDRLQHKVNRMATETNDQKTSKTKEDGLLEQLVEGEEEDLYYDQVYLKSRFLTSMRDQMTNALDDALCRVTSRIQRESILTSTTHSTHSTVTQSNQFTQSAVIQPDHSIANFISNDLPTILTRLSGPQPPVITLTPFDGESTQWESFYSQFTNIIESKSHISDHEKLVHLRNALTGSALRAVQGIPTEAKNLKPTIDRLKSVFGKSKRSNTILINQLFAIRPKSSSFEHQLECTQDLINKIHQLDDKSLVDNFALINQIAGTIHSKHLEKMYKEEPSTMMEALELIESDLREIIEISKLKSTFSSTRSHHLSYQKQKGPIPVSETANSKPFIPKQSLNNQSCVYCGQHKYSYCTTITSISERKAILKEKKLCFKCLSPHPFNQQCDRKCKHCSRPHHNSICDSNVNNSKLNQSSVNAVVTTNQPVNGVARLFTASALLQNPVSNQSTTRHVLLDTGGMMSIISRSLATELNLKSHRTEPMCISGVGGESTGSDVFDVVKVNILTSKGSHSIEALVMDTVITRSMNLKPLSAQDYAVVQAHCGNHPHLTENTIVSPDLLISITETQYLLADSTTIILPSGYKLVQSILGPMITGRSNSRNSSIQYQNNILTSLITDASFEARVSQFLSVDETAREYSTTEAEARSDLDHKVEENFHNTTHKVGNHHQVQYYLKPEITQLPTNKELSFSRLKSTVNSLIKNSKNLEFYDSIIKDQLSAGMIEETNSLIPTDHQCHYLAHQAVLRPDKPTTPLRIVYDASAKLKGKLCLNDVIAQEIYSISKSLFNEMHMNLRDYASNSLSFIQSVSETDRAPIGVQKLLGIHWDPSTDDLSIRIPSLIRHTAETKRSMLSTIASIYDPLGLLQPLTLQAKSLVQQLWCDNLKWDQSVDHSIQSQFHELLSDIESFNLTIPRYSGMSTAKEIHLIAFADASKLAMGAVIYLWTSEKTTLLMSRIRLAPVKNKATIPKLELNALVMAHTLLQYVVKAIQKEFPTTIIHTHVYSDSAITLFWCLSDPSKKSNGIFVTNRVNTIRDISDSLSSLDNIQFHSPKYVRTECNPADLITRGLTSIVMNNHDHMWWKGAPWMKESPETWPNDPVPLTADPPYTRVVEFSQSPLIDLTRYSTLNKAIRITGFILRFVQRTLKNSTNITLKQKYDSSFTSSSLLSAFERTRALQSLIRNHQSCHIKPHEVWIRNGLISQDDYGIWRANTRLDHAAIQAETRRPILIPSNEDSRLARLIIDDTHEFMFHAGTENSSAGKITKRLTICLINTLKLLHSHLIGYQYQDHSNQLGLISSVNNENTKMDAIIFTCLSSRLSHIEVTTSLLPSAFINAFRRFTSRRGTPSNVLSDQATTLKLSIDDDNDYEPPGEENMSRSTAIHHLSRTIEIVNNFWSRWQIEYLTTIRDSKKDPDPLHSYRSSSISPKPGAIVLIIDESGNTPRSSWHMGRIITVSGSEATLKSHTGRTIQRPINLLIPLEIDSDVDPSKSIKDQSIDHQMTTRAKSRRQAGGHLPHIDEKSYLF</sequence>
<dbReference type="PROSITE" id="PS50175">
    <property type="entry name" value="ASP_PROT_RETROV"/>
    <property type="match status" value="1"/>
</dbReference>
<accession>A0A2A6B5J0</accession>
<dbReference type="GO" id="GO:0003676">
    <property type="term" value="F:nucleic acid binding"/>
    <property type="evidence" value="ECO:0007669"/>
    <property type="project" value="InterPro"/>
</dbReference>
<proteinExistence type="predicted"/>
<dbReference type="InterPro" id="IPR040676">
    <property type="entry name" value="DUF5641"/>
</dbReference>
<feature type="region of interest" description="Disordered" evidence="1">
    <location>
        <begin position="1548"/>
        <end position="1578"/>
    </location>
</feature>
<dbReference type="InterPro" id="IPR008042">
    <property type="entry name" value="Retrotrans_Pao"/>
</dbReference>